<name>A0ACC1KU67_9FUNG</name>
<gene>
    <name evidence="1" type="ORF">H4S07_006517</name>
</gene>
<comment type="caution">
    <text evidence="1">The sequence shown here is derived from an EMBL/GenBank/DDBJ whole genome shotgun (WGS) entry which is preliminary data.</text>
</comment>
<feature type="non-terminal residue" evidence="1">
    <location>
        <position position="64"/>
    </location>
</feature>
<dbReference type="Proteomes" id="UP001140096">
    <property type="component" value="Unassembled WGS sequence"/>
</dbReference>
<keyword evidence="2" id="KW-1185">Reference proteome</keyword>
<feature type="non-terminal residue" evidence="1">
    <location>
        <position position="1"/>
    </location>
</feature>
<accession>A0ACC1KU67</accession>
<proteinExistence type="predicted"/>
<evidence type="ECO:0000313" key="1">
    <source>
        <dbReference type="EMBL" id="KAJ2795310.1"/>
    </source>
</evidence>
<sequence>HYTQRRQSRKQFKSFSKCSMMRAFTTLAGCWSRPRLVSWQSRSSPMRIGACWSCSRSVLLATTK</sequence>
<dbReference type="EMBL" id="JANBUP010003929">
    <property type="protein sequence ID" value="KAJ2795310.1"/>
    <property type="molecule type" value="Genomic_DNA"/>
</dbReference>
<reference evidence="1" key="1">
    <citation type="submission" date="2022-07" db="EMBL/GenBank/DDBJ databases">
        <title>Phylogenomic reconstructions and comparative analyses of Kickxellomycotina fungi.</title>
        <authorList>
            <person name="Reynolds N.K."/>
            <person name="Stajich J.E."/>
            <person name="Barry K."/>
            <person name="Grigoriev I.V."/>
            <person name="Crous P."/>
            <person name="Smith M.E."/>
        </authorList>
    </citation>
    <scope>NUCLEOTIDE SEQUENCE</scope>
    <source>
        <strain evidence="1">CBS 102833</strain>
    </source>
</reference>
<protein>
    <submittedName>
        <fullName evidence="1">Uncharacterized protein</fullName>
    </submittedName>
</protein>
<organism evidence="1 2">
    <name type="scientific">Coemansia furcata</name>
    <dbReference type="NCBI Taxonomy" id="417177"/>
    <lineage>
        <taxon>Eukaryota</taxon>
        <taxon>Fungi</taxon>
        <taxon>Fungi incertae sedis</taxon>
        <taxon>Zoopagomycota</taxon>
        <taxon>Kickxellomycotina</taxon>
        <taxon>Kickxellomycetes</taxon>
        <taxon>Kickxellales</taxon>
        <taxon>Kickxellaceae</taxon>
        <taxon>Coemansia</taxon>
    </lineage>
</organism>
<evidence type="ECO:0000313" key="2">
    <source>
        <dbReference type="Proteomes" id="UP001140096"/>
    </source>
</evidence>